<feature type="transmembrane region" description="Helical" evidence="1">
    <location>
        <begin position="401"/>
        <end position="422"/>
    </location>
</feature>
<keyword evidence="1" id="KW-1133">Transmembrane helix</keyword>
<dbReference type="OrthoDB" id="4021778at2759"/>
<evidence type="ECO:0000313" key="2">
    <source>
        <dbReference type="EMBL" id="KZF20005.1"/>
    </source>
</evidence>
<dbReference type="RefSeq" id="XP_018185560.1">
    <property type="nucleotide sequence ID" value="XM_018336493.1"/>
</dbReference>
<evidence type="ECO:0000313" key="3">
    <source>
        <dbReference type="Proteomes" id="UP000076632"/>
    </source>
</evidence>
<feature type="transmembrane region" description="Helical" evidence="1">
    <location>
        <begin position="369"/>
        <end position="389"/>
    </location>
</feature>
<dbReference type="PANTHER" id="PTHR12459:SF15">
    <property type="entry name" value="TRANSMEMBRANE PROTEIN 135"/>
    <property type="match status" value="1"/>
</dbReference>
<gene>
    <name evidence="2" type="ORF">L228DRAFT_33452</name>
</gene>
<reference evidence="2 3" key="1">
    <citation type="journal article" date="2016" name="Fungal Biol.">
        <title>The genome of Xylona heveae provides a window into fungal endophytism.</title>
        <authorList>
            <person name="Gazis R."/>
            <person name="Kuo A."/>
            <person name="Riley R."/>
            <person name="LaButti K."/>
            <person name="Lipzen A."/>
            <person name="Lin J."/>
            <person name="Amirebrahimi M."/>
            <person name="Hesse C.N."/>
            <person name="Spatafora J.W."/>
            <person name="Henrissat B."/>
            <person name="Hainaut M."/>
            <person name="Grigoriev I.V."/>
            <person name="Hibbett D.S."/>
        </authorList>
    </citation>
    <scope>NUCLEOTIDE SEQUENCE [LARGE SCALE GENOMIC DNA]</scope>
    <source>
        <strain evidence="2 3">TC161</strain>
    </source>
</reference>
<dbReference type="EMBL" id="KV407464">
    <property type="protein sequence ID" value="KZF20005.1"/>
    <property type="molecule type" value="Genomic_DNA"/>
</dbReference>
<dbReference type="GeneID" id="28901630"/>
<organism evidence="2 3">
    <name type="scientific">Xylona heveae (strain CBS 132557 / TC161)</name>
    <dbReference type="NCBI Taxonomy" id="1328760"/>
    <lineage>
        <taxon>Eukaryota</taxon>
        <taxon>Fungi</taxon>
        <taxon>Dikarya</taxon>
        <taxon>Ascomycota</taxon>
        <taxon>Pezizomycotina</taxon>
        <taxon>Xylonomycetes</taxon>
        <taxon>Xylonales</taxon>
        <taxon>Xylonaceae</taxon>
        <taxon>Xylona</taxon>
    </lineage>
</organism>
<accession>A0A165A657</accession>
<dbReference type="InParanoid" id="A0A165A657"/>
<dbReference type="OMA" id="SAAIVMW"/>
<dbReference type="Proteomes" id="UP000076632">
    <property type="component" value="Unassembled WGS sequence"/>
</dbReference>
<keyword evidence="1" id="KW-0472">Membrane</keyword>
<feature type="transmembrane region" description="Helical" evidence="1">
    <location>
        <begin position="212"/>
        <end position="237"/>
    </location>
</feature>
<protein>
    <submittedName>
        <fullName evidence="2">Integral membrane protein</fullName>
    </submittedName>
</protein>
<evidence type="ECO:0000256" key="1">
    <source>
        <dbReference type="SAM" id="Phobius"/>
    </source>
</evidence>
<dbReference type="PANTHER" id="PTHR12459">
    <property type="entry name" value="TRANSMEMBRANE PROTEIN 135-RELATED"/>
    <property type="match status" value="1"/>
</dbReference>
<keyword evidence="1" id="KW-0812">Transmembrane</keyword>
<keyword evidence="3" id="KW-1185">Reference proteome</keyword>
<proteinExistence type="predicted"/>
<dbReference type="AlphaFoldDB" id="A0A165A657"/>
<name>A0A165A657_XYLHT</name>
<dbReference type="InterPro" id="IPR026749">
    <property type="entry name" value="Tmem135"/>
</dbReference>
<sequence length="502" mass="56357">MALQLVDWPSAMTFQQSLIRFSSAYALGYVSNVSPKLSKLAVAQIRGKQDKSVAFSKAYQILIAALGPNRFPAFCGIVIGGSTSFQIPIYRWLAQLNSIAQSQNRRLSIVTIARLARFVAAFIASWLGIHLLNSSRSLSASRQNVASNEMHCSSTNIKNVEKSNNQPRSLVPEDGKTIDLTLFAITRAADVIVGEIWSRFRSKKMTRKRERLLDFIGSSIDAGIFALSSGTIMWTWFYQPHRLPKSYNQWISEAAQIDPRLISALREARYGSFTYGRDTGHAALLQSMCKDYGWPLEWGDPAKSIPIPCEMVHMGTGPSCEKHSLVRFGRAFKFALATYLPLNLLVRARSTPSLRTLRRALRDAVRSSTFLGAFVAIFYYSVCLARTRLGPKVFSHNTISPLAWDSGLCVRAGCILCGWSILIEAQRRRQEIAFFVAPRALGTLFPRRYDRKYQWRETLAFALSTAVVFTCVQEKPERVRGVLGNLLKKLLSSQPRRMVTPH</sequence>